<dbReference type="AlphaFoldDB" id="A0A1Y0B1Z9"/>
<proteinExistence type="predicted"/>
<keyword evidence="1" id="KW-0496">Mitochondrion</keyword>
<reference evidence="1" key="1">
    <citation type="submission" date="2017-03" db="EMBL/GenBank/DDBJ databases">
        <title>The mitochondrial genome of the carnivorous plant Utricularia reniformis (Lentibulariaceae): structure, comparative analysis and evolutionary landmarks.</title>
        <authorList>
            <person name="Silva S.R."/>
            <person name="Alvarenga D.O."/>
            <person name="Michael T.P."/>
            <person name="Miranda V.F.O."/>
            <person name="Varani A.M."/>
        </authorList>
    </citation>
    <scope>NUCLEOTIDE SEQUENCE</scope>
</reference>
<accession>A0A1Y0B1Z9</accession>
<protein>
    <submittedName>
        <fullName evidence="1">Uncharacterized protein</fullName>
    </submittedName>
</protein>
<evidence type="ECO:0000313" key="1">
    <source>
        <dbReference type="EMBL" id="ART31414.1"/>
    </source>
</evidence>
<dbReference type="EMBL" id="KY774314">
    <property type="protein sequence ID" value="ART31414.1"/>
    <property type="molecule type" value="Genomic_DNA"/>
</dbReference>
<gene>
    <name evidence="1" type="ORF">AEK19_MT1200</name>
</gene>
<sequence length="38" mass="4538">MGRMLVEAPEWEPIERELVVLLLAINIFWRTAEVRIFP</sequence>
<geneLocation type="mitochondrion" evidence="1"/>
<name>A0A1Y0B1Z9_9LAMI</name>
<organism evidence="1">
    <name type="scientific">Utricularia reniformis</name>
    <dbReference type="NCBI Taxonomy" id="192314"/>
    <lineage>
        <taxon>Eukaryota</taxon>
        <taxon>Viridiplantae</taxon>
        <taxon>Streptophyta</taxon>
        <taxon>Embryophyta</taxon>
        <taxon>Tracheophyta</taxon>
        <taxon>Spermatophyta</taxon>
        <taxon>Magnoliopsida</taxon>
        <taxon>eudicotyledons</taxon>
        <taxon>Gunneridae</taxon>
        <taxon>Pentapetalae</taxon>
        <taxon>asterids</taxon>
        <taxon>lamiids</taxon>
        <taxon>Lamiales</taxon>
        <taxon>Lentibulariaceae</taxon>
        <taxon>Utricularia</taxon>
    </lineage>
</organism>